<evidence type="ECO:0000313" key="1">
    <source>
        <dbReference type="EMBL" id="KFM75008.1"/>
    </source>
</evidence>
<evidence type="ECO:0000313" key="2">
    <source>
        <dbReference type="Proteomes" id="UP000054359"/>
    </source>
</evidence>
<organism evidence="1 2">
    <name type="scientific">Stegodyphus mimosarum</name>
    <name type="common">African social velvet spider</name>
    <dbReference type="NCBI Taxonomy" id="407821"/>
    <lineage>
        <taxon>Eukaryota</taxon>
        <taxon>Metazoa</taxon>
        <taxon>Ecdysozoa</taxon>
        <taxon>Arthropoda</taxon>
        <taxon>Chelicerata</taxon>
        <taxon>Arachnida</taxon>
        <taxon>Araneae</taxon>
        <taxon>Araneomorphae</taxon>
        <taxon>Entelegynae</taxon>
        <taxon>Eresoidea</taxon>
        <taxon>Eresidae</taxon>
        <taxon>Stegodyphus</taxon>
    </lineage>
</organism>
<accession>A0A087UCB9</accession>
<feature type="non-terminal residue" evidence="1">
    <location>
        <position position="148"/>
    </location>
</feature>
<dbReference type="OrthoDB" id="6435481at2759"/>
<gene>
    <name evidence="1" type="ORF">X975_05379</name>
</gene>
<protein>
    <submittedName>
        <fullName evidence="1">Uncharacterized protein</fullName>
    </submittedName>
</protein>
<keyword evidence="2" id="KW-1185">Reference proteome</keyword>
<proteinExistence type="predicted"/>
<reference evidence="1 2" key="1">
    <citation type="submission" date="2013-11" db="EMBL/GenBank/DDBJ databases">
        <title>Genome sequencing of Stegodyphus mimosarum.</title>
        <authorList>
            <person name="Bechsgaard J."/>
        </authorList>
    </citation>
    <scope>NUCLEOTIDE SEQUENCE [LARGE SCALE GENOMIC DNA]</scope>
</reference>
<dbReference type="PANTHER" id="PTHR10492">
    <property type="match status" value="1"/>
</dbReference>
<name>A0A087UCB9_STEMI</name>
<sequence>MVVLLAGDFRQTLPVIQVQFHNDVDSGIYAEKLLKIGDGCLERDAEGCVLLSEELCNFVENDVELIAKVYPHLQENLNSDHCLCARAIVAPTNEIVNKINIDILKEVQEEIKEYLSIDTIMDTEQSSSYSAEFLNSLELSDVPHMNSN</sequence>
<dbReference type="AlphaFoldDB" id="A0A087UCB9"/>
<dbReference type="EMBL" id="KK119181">
    <property type="protein sequence ID" value="KFM75008.1"/>
    <property type="molecule type" value="Genomic_DNA"/>
</dbReference>
<dbReference type="OMA" id="LYINHEW"/>
<dbReference type="STRING" id="407821.A0A087UCB9"/>
<dbReference type="Proteomes" id="UP000054359">
    <property type="component" value="Unassembled WGS sequence"/>
</dbReference>